<dbReference type="Pfam" id="PF08240">
    <property type="entry name" value="ADH_N"/>
    <property type="match status" value="1"/>
</dbReference>
<dbReference type="SUPFAM" id="SSF51735">
    <property type="entry name" value="NAD(P)-binding Rossmann-fold domains"/>
    <property type="match status" value="1"/>
</dbReference>
<dbReference type="InterPro" id="IPR013154">
    <property type="entry name" value="ADH-like_N"/>
</dbReference>
<dbReference type="AlphaFoldDB" id="A0A0E9N8T7"/>
<dbReference type="PANTHER" id="PTHR45033">
    <property type="match status" value="1"/>
</dbReference>
<sequence length="362" mass="38776">MAKTTMKAVVLEQVEGAPGKVWYPLKLADRPVPQPSSGQVLVKILAAALNHRDLFCRQNLYPGVTFDVPLGADAVGVVVQSGSDDNKDWVGKRVVLVPGRGWEKDPEGPEGQYAILGGTKLCSDGTFVEYLAISPEELVEAPRHLSNSEAAALPLGFLTAYRAVFTKSKTAKALSECHVLITGIGGGVAISAMQLAIAAGALVFVTSGSQEKIDRAKSMGAAGGVNYKSPSWQKELRELLPKTRPELDIVIDSAGGDIVEKTTSLLRRGGIITTYGMTTGPKITYTMAACLKNIELRGSTMGSKQEFRDMIKFVANKNIRPVVERSFDNGFAGLEDAFSVMKNGSQFGKLVIKIAQEDDSKL</sequence>
<accession>A0A0E9N8T7</accession>
<dbReference type="PANTHER" id="PTHR45033:SF3">
    <property type="entry name" value="DEHYDROGENASE, PUTATIVE (AFU_ORTHOLOGUE AFUA_2G13270)-RELATED"/>
    <property type="match status" value="1"/>
</dbReference>
<feature type="domain" description="Enoyl reductase (ER)" evidence="1">
    <location>
        <begin position="20"/>
        <end position="352"/>
    </location>
</feature>
<reference evidence="2 3" key="2">
    <citation type="journal article" date="2014" name="J. Gen. Appl. Microbiol.">
        <title>The early diverging ascomycetous budding yeast Saitoella complicata has three histone deacetylases belonging to the Clr6, Hos2, and Rpd3 lineages.</title>
        <authorList>
            <person name="Nishida H."/>
            <person name="Matsumoto T."/>
            <person name="Kondo S."/>
            <person name="Hamamoto M."/>
            <person name="Yoshikawa H."/>
        </authorList>
    </citation>
    <scope>NUCLEOTIDE SEQUENCE [LARGE SCALE GENOMIC DNA]</scope>
    <source>
        <strain evidence="2 3">NRRL Y-17804</strain>
    </source>
</reference>
<gene>
    <name evidence="2" type="ORF">G7K_0356-t1</name>
</gene>
<dbReference type="InterPro" id="IPR011032">
    <property type="entry name" value="GroES-like_sf"/>
</dbReference>
<dbReference type="Gene3D" id="3.40.50.720">
    <property type="entry name" value="NAD(P)-binding Rossmann-like Domain"/>
    <property type="match status" value="1"/>
</dbReference>
<reference evidence="2 3" key="1">
    <citation type="journal article" date="2011" name="J. Gen. Appl. Microbiol.">
        <title>Draft genome sequencing of the enigmatic yeast Saitoella complicata.</title>
        <authorList>
            <person name="Nishida H."/>
            <person name="Hamamoto M."/>
            <person name="Sugiyama J."/>
        </authorList>
    </citation>
    <scope>NUCLEOTIDE SEQUENCE [LARGE SCALE GENOMIC DNA]</scope>
    <source>
        <strain evidence="2 3">NRRL Y-17804</strain>
    </source>
</reference>
<dbReference type="OMA" id="LNHHDLW"/>
<evidence type="ECO:0000313" key="3">
    <source>
        <dbReference type="Proteomes" id="UP000033140"/>
    </source>
</evidence>
<name>A0A0E9N8T7_SAICN</name>
<dbReference type="Gene3D" id="3.90.180.10">
    <property type="entry name" value="Medium-chain alcohol dehydrogenases, catalytic domain"/>
    <property type="match status" value="1"/>
</dbReference>
<protein>
    <recommendedName>
        <fullName evidence="1">Enoyl reductase (ER) domain-containing protein</fullName>
    </recommendedName>
</protein>
<dbReference type="InterPro" id="IPR052711">
    <property type="entry name" value="Zinc_ADH-like"/>
</dbReference>
<evidence type="ECO:0000313" key="2">
    <source>
        <dbReference type="EMBL" id="GAO46116.1"/>
    </source>
</evidence>
<dbReference type="SUPFAM" id="SSF50129">
    <property type="entry name" value="GroES-like"/>
    <property type="match status" value="1"/>
</dbReference>
<reference evidence="2 3" key="3">
    <citation type="journal article" date="2015" name="Genome Announc.">
        <title>Draft Genome Sequence of the Archiascomycetous Yeast Saitoella complicata.</title>
        <authorList>
            <person name="Yamauchi K."/>
            <person name="Kondo S."/>
            <person name="Hamamoto M."/>
            <person name="Takahashi Y."/>
            <person name="Ogura Y."/>
            <person name="Hayashi T."/>
            <person name="Nishida H."/>
        </authorList>
    </citation>
    <scope>NUCLEOTIDE SEQUENCE [LARGE SCALE GENOMIC DNA]</scope>
    <source>
        <strain evidence="2 3">NRRL Y-17804</strain>
    </source>
</reference>
<organism evidence="2 3">
    <name type="scientific">Saitoella complicata (strain BCRC 22490 / CBS 7301 / JCM 7358 / NBRC 10748 / NRRL Y-17804)</name>
    <dbReference type="NCBI Taxonomy" id="698492"/>
    <lineage>
        <taxon>Eukaryota</taxon>
        <taxon>Fungi</taxon>
        <taxon>Dikarya</taxon>
        <taxon>Ascomycota</taxon>
        <taxon>Taphrinomycotina</taxon>
        <taxon>Taphrinomycotina incertae sedis</taxon>
        <taxon>Saitoella</taxon>
    </lineage>
</organism>
<keyword evidence="3" id="KW-1185">Reference proteome</keyword>
<dbReference type="EMBL" id="BACD03000002">
    <property type="protein sequence ID" value="GAO46116.1"/>
    <property type="molecule type" value="Genomic_DNA"/>
</dbReference>
<dbReference type="GO" id="GO:0016491">
    <property type="term" value="F:oxidoreductase activity"/>
    <property type="evidence" value="ECO:0007669"/>
    <property type="project" value="InterPro"/>
</dbReference>
<dbReference type="STRING" id="698492.A0A0E9N8T7"/>
<dbReference type="Proteomes" id="UP000033140">
    <property type="component" value="Unassembled WGS sequence"/>
</dbReference>
<dbReference type="InterPro" id="IPR036291">
    <property type="entry name" value="NAD(P)-bd_dom_sf"/>
</dbReference>
<evidence type="ECO:0000259" key="1">
    <source>
        <dbReference type="SMART" id="SM00829"/>
    </source>
</evidence>
<dbReference type="FunFam" id="3.40.50.720:FF:000481">
    <property type="entry name" value="Alcohol dehydrogenase, variant"/>
    <property type="match status" value="1"/>
</dbReference>
<dbReference type="InterPro" id="IPR020843">
    <property type="entry name" value="ER"/>
</dbReference>
<dbReference type="InterPro" id="IPR013149">
    <property type="entry name" value="ADH-like_C"/>
</dbReference>
<dbReference type="Pfam" id="PF00107">
    <property type="entry name" value="ADH_zinc_N"/>
    <property type="match status" value="1"/>
</dbReference>
<dbReference type="SMART" id="SM00829">
    <property type="entry name" value="PKS_ER"/>
    <property type="match status" value="1"/>
</dbReference>
<proteinExistence type="predicted"/>
<comment type="caution">
    <text evidence="2">The sequence shown here is derived from an EMBL/GenBank/DDBJ whole genome shotgun (WGS) entry which is preliminary data.</text>
</comment>